<dbReference type="InterPro" id="IPR029063">
    <property type="entry name" value="SAM-dependent_MTases_sf"/>
</dbReference>
<dbReference type="EMBL" id="MHQK01000048">
    <property type="protein sequence ID" value="OHA00762.1"/>
    <property type="molecule type" value="Genomic_DNA"/>
</dbReference>
<dbReference type="InterPro" id="IPR013630">
    <property type="entry name" value="Methyltransf_Zn-bd_dom_put"/>
</dbReference>
<feature type="domain" description="C-methyltransferase" evidence="2">
    <location>
        <begin position="239"/>
        <end position="390"/>
    </location>
</feature>
<evidence type="ECO:0000259" key="2">
    <source>
        <dbReference type="Pfam" id="PF08484"/>
    </source>
</evidence>
<reference evidence="3 4" key="1">
    <citation type="journal article" date="2016" name="Nat. Commun.">
        <title>Thousands of microbial genomes shed light on interconnected biogeochemical processes in an aquifer system.</title>
        <authorList>
            <person name="Anantharaman K."/>
            <person name="Brown C.T."/>
            <person name="Hug L.A."/>
            <person name="Sharon I."/>
            <person name="Castelle C.J."/>
            <person name="Probst A.J."/>
            <person name="Thomas B.C."/>
            <person name="Singh A."/>
            <person name="Wilkins M.J."/>
            <person name="Karaoz U."/>
            <person name="Brodie E.L."/>
            <person name="Williams K.H."/>
            <person name="Hubbard S.S."/>
            <person name="Banfield J.F."/>
        </authorList>
    </citation>
    <scope>NUCLEOTIDE SEQUENCE [LARGE SCALE GENOMIC DNA]</scope>
</reference>
<keyword evidence="3" id="KW-0808">Transferase</keyword>
<gene>
    <name evidence="3" type="ORF">A3C12_01290</name>
</gene>
<keyword evidence="3" id="KW-0489">Methyltransferase</keyword>
<dbReference type="PANTHER" id="PTHR43861:SF5">
    <property type="entry name" value="BLL5978 PROTEIN"/>
    <property type="match status" value="1"/>
</dbReference>
<evidence type="ECO:0000313" key="3">
    <source>
        <dbReference type="EMBL" id="OHA00762.1"/>
    </source>
</evidence>
<evidence type="ECO:0000259" key="1">
    <source>
        <dbReference type="Pfam" id="PF08421"/>
    </source>
</evidence>
<organism evidence="3 4">
    <name type="scientific">Candidatus Sungbacteria bacterium RIFCSPHIGHO2_02_FULL_49_20</name>
    <dbReference type="NCBI Taxonomy" id="1802272"/>
    <lineage>
        <taxon>Bacteria</taxon>
        <taxon>Candidatus Sungiibacteriota</taxon>
    </lineage>
</organism>
<dbReference type="Pfam" id="PF08484">
    <property type="entry name" value="Methyltransf_14"/>
    <property type="match status" value="1"/>
</dbReference>
<dbReference type="GO" id="GO:0032259">
    <property type="term" value="P:methylation"/>
    <property type="evidence" value="ECO:0007669"/>
    <property type="project" value="UniProtKB-KW"/>
</dbReference>
<feature type="domain" description="Methyltransferase putative zinc binding" evidence="1">
    <location>
        <begin position="3"/>
        <end position="64"/>
    </location>
</feature>
<dbReference type="Pfam" id="PF13489">
    <property type="entry name" value="Methyltransf_23"/>
    <property type="match status" value="1"/>
</dbReference>
<comment type="caution">
    <text evidence="3">The sequence shown here is derived from an EMBL/GenBank/DDBJ whole genome shotgun (WGS) entry which is preliminary data.</text>
</comment>
<dbReference type="Pfam" id="PF08421">
    <property type="entry name" value="Methyltransf_13"/>
    <property type="match status" value="1"/>
</dbReference>
<dbReference type="InterPro" id="IPR013691">
    <property type="entry name" value="MeTrfase_14"/>
</dbReference>
<protein>
    <submittedName>
        <fullName evidence="3">Methyltransferase</fullName>
    </submittedName>
</protein>
<dbReference type="CDD" id="cd02440">
    <property type="entry name" value="AdoMet_MTases"/>
    <property type="match status" value="1"/>
</dbReference>
<dbReference type="Gene3D" id="3.40.50.150">
    <property type="entry name" value="Vaccinia Virus protein VP39"/>
    <property type="match status" value="1"/>
</dbReference>
<dbReference type="Proteomes" id="UP000178710">
    <property type="component" value="Unassembled WGS sequence"/>
</dbReference>
<name>A0A1G2KQ77_9BACT</name>
<dbReference type="InterPro" id="IPR038576">
    <property type="entry name" value="Methyltransf_Zn-bd_dom_put_sf"/>
</dbReference>
<dbReference type="AlphaFoldDB" id="A0A1G2KQ77"/>
<dbReference type="Gene3D" id="3.40.50.720">
    <property type="entry name" value="NAD(P)-binding Rossmann-like Domain"/>
    <property type="match status" value="1"/>
</dbReference>
<evidence type="ECO:0000313" key="4">
    <source>
        <dbReference type="Proteomes" id="UP000178710"/>
    </source>
</evidence>
<dbReference type="SUPFAM" id="SSF53335">
    <property type="entry name" value="S-adenosyl-L-methionine-dependent methyltransferases"/>
    <property type="match status" value="1"/>
</dbReference>
<sequence length="395" mass="44582">MKCHLCLKDTAVEFLHLGNQPLANKYPKTKEEFKTEDFFPLAVFFCTNCKNVQLGTIVSRERMFEDYYYLSSVNPGLVRHFEELAKKLKDAKFVVDIGSNDGILLKPLKELGVKAIGVDPSINVSKIANDAGLTTVVSFFDSAAVEKIIKDYGKPDVVIASSIFTHLENPHAFIDDVKNLMTNEGEFIIEVEYIGNILASIQFERFYLDRIFYYSLTSLKHLFESHGMSVVDVEHIEPHGGSIRVVAKKKGSKVSASESVQNFIQEEEKTLNLAKLQEFKKEVQTHTSALRNKLEEYKQSNLKIAGYGAPARVATICNYGKIDQSLIDFVVDDSPLKQNRFSPGTHIPIVAKSHLDLRKPDVLVVFAYEYFDDIKKKTADGGYRYLIPIPPREVV</sequence>
<dbReference type="Gene3D" id="6.20.50.110">
    <property type="entry name" value="Methyltransferase, zinc-binding domain"/>
    <property type="match status" value="1"/>
</dbReference>
<dbReference type="GO" id="GO:0008168">
    <property type="term" value="F:methyltransferase activity"/>
    <property type="evidence" value="ECO:0007669"/>
    <property type="project" value="UniProtKB-KW"/>
</dbReference>
<proteinExistence type="predicted"/>
<dbReference type="PANTHER" id="PTHR43861">
    <property type="entry name" value="TRANS-ACONITATE 2-METHYLTRANSFERASE-RELATED"/>
    <property type="match status" value="1"/>
</dbReference>
<accession>A0A1G2KQ77</accession>